<protein>
    <recommendedName>
        <fullName evidence="1">DUF6570 domain-containing protein</fullName>
    </recommendedName>
</protein>
<evidence type="ECO:0000259" key="1">
    <source>
        <dbReference type="Pfam" id="PF20209"/>
    </source>
</evidence>
<proteinExistence type="predicted"/>
<dbReference type="EMBL" id="CAJNOR010021536">
    <property type="protein sequence ID" value="CAF1691386.1"/>
    <property type="molecule type" value="Genomic_DNA"/>
</dbReference>
<organism evidence="2 3">
    <name type="scientific">Adineta ricciae</name>
    <name type="common">Rotifer</name>
    <dbReference type="NCBI Taxonomy" id="249248"/>
    <lineage>
        <taxon>Eukaryota</taxon>
        <taxon>Metazoa</taxon>
        <taxon>Spiralia</taxon>
        <taxon>Gnathifera</taxon>
        <taxon>Rotifera</taxon>
        <taxon>Eurotatoria</taxon>
        <taxon>Bdelloidea</taxon>
        <taxon>Adinetida</taxon>
        <taxon>Adinetidae</taxon>
        <taxon>Adineta</taxon>
    </lineage>
</organism>
<dbReference type="AlphaFoldDB" id="A0A816HYC4"/>
<reference evidence="2" key="1">
    <citation type="submission" date="2021-02" db="EMBL/GenBank/DDBJ databases">
        <authorList>
            <person name="Nowell W R."/>
        </authorList>
    </citation>
    <scope>NUCLEOTIDE SEQUENCE</scope>
</reference>
<sequence>MSKKVPNFSLSKGLAFYQVPDCLKVLTELEERLISPRIPFMAIRSLGFRKQFGLKGNL</sequence>
<evidence type="ECO:0000313" key="3">
    <source>
        <dbReference type="Proteomes" id="UP000663828"/>
    </source>
</evidence>
<name>A0A816HYC4_ADIRI</name>
<gene>
    <name evidence="2" type="ORF">XAT740_LOCUS64169</name>
</gene>
<feature type="domain" description="DUF6570" evidence="1">
    <location>
        <begin position="3"/>
        <end position="57"/>
    </location>
</feature>
<dbReference type="Pfam" id="PF20209">
    <property type="entry name" value="DUF6570"/>
    <property type="match status" value="1"/>
</dbReference>
<accession>A0A816HYC4</accession>
<evidence type="ECO:0000313" key="2">
    <source>
        <dbReference type="EMBL" id="CAF1691386.1"/>
    </source>
</evidence>
<dbReference type="InterPro" id="IPR046700">
    <property type="entry name" value="DUF6570"/>
</dbReference>
<dbReference type="Proteomes" id="UP000663828">
    <property type="component" value="Unassembled WGS sequence"/>
</dbReference>
<comment type="caution">
    <text evidence="2">The sequence shown here is derived from an EMBL/GenBank/DDBJ whole genome shotgun (WGS) entry which is preliminary data.</text>
</comment>
<keyword evidence="3" id="KW-1185">Reference proteome</keyword>
<feature type="non-terminal residue" evidence="2">
    <location>
        <position position="58"/>
    </location>
</feature>